<comment type="cofactor">
    <cofactor evidence="1">
        <name>Fe(2+)</name>
        <dbReference type="ChEBI" id="CHEBI:29033"/>
    </cofactor>
</comment>
<comment type="similarity">
    <text evidence="2">Belongs to the TfdA dioxygenase family.</text>
</comment>
<evidence type="ECO:0000256" key="6">
    <source>
        <dbReference type="ARBA" id="ARBA00023004"/>
    </source>
</evidence>
<sequence>MPSSTMTLTPQPISIQPISVAESDVDFGAVIENVDLENLTAEYAGQFGSTPWNGNLLDNDFSLIRDALYKSHVVVLKNQAQSSPKSQYELTHRFDSSAVGYGHGKTLDAKRSILHPDIKTVPHQPEVQIIGNGLVPEYEGLSNIKLVHPHHKKFHKHPIPEEDDLTHTRFYRWHIDAALYDLNPPKVTSLLAVSVPKGRRQTLHYDDGTGDELDVPLGTTAFVSGYKMYDILSDEDKEFVWSSRIEYAAHPYIWMSGAKSRSDGLGLFSDSLELPDSELPPIDPSKVQILPMVWKNPVTGQLALQMHPSAVRRIHLASGEVIEDLKTVREIVHKLQRPGISPKLVYAHDWEEGDMVLFNNQGVLHSVVGAFTEDEVRLFRQCNMAASESPVGA</sequence>
<dbReference type="PANTHER" id="PTHR43779:SF2">
    <property type="entry name" value="ALPHA-KETOGLUTARATE-DEPENDENT XANTHINE DIOXYGENASE XAN1"/>
    <property type="match status" value="1"/>
</dbReference>
<dbReference type="InterPro" id="IPR051178">
    <property type="entry name" value="TfdA_dioxygenase"/>
</dbReference>
<reference evidence="8" key="1">
    <citation type="submission" date="2021-03" db="EMBL/GenBank/DDBJ databases">
        <authorList>
            <person name="Tagirdzhanova G."/>
        </authorList>
    </citation>
    <scope>NUCLEOTIDE SEQUENCE</scope>
</reference>
<keyword evidence="5" id="KW-0560">Oxidoreductase</keyword>
<keyword evidence="9" id="KW-1185">Reference proteome</keyword>
<evidence type="ECO:0000313" key="9">
    <source>
        <dbReference type="Proteomes" id="UP000664534"/>
    </source>
</evidence>
<protein>
    <recommendedName>
        <fullName evidence="7">TauD/TfdA-like domain-containing protein</fullName>
    </recommendedName>
</protein>
<comment type="caution">
    <text evidence="8">The sequence shown here is derived from an EMBL/GenBank/DDBJ whole genome shotgun (WGS) entry which is preliminary data.</text>
</comment>
<evidence type="ECO:0000256" key="1">
    <source>
        <dbReference type="ARBA" id="ARBA00001954"/>
    </source>
</evidence>
<accession>A0A8H3F899</accession>
<dbReference type="PANTHER" id="PTHR43779">
    <property type="entry name" value="DIOXYGENASE RV0097-RELATED"/>
    <property type="match status" value="1"/>
</dbReference>
<evidence type="ECO:0000256" key="4">
    <source>
        <dbReference type="ARBA" id="ARBA00022964"/>
    </source>
</evidence>
<dbReference type="Pfam" id="PF02668">
    <property type="entry name" value="TauD"/>
    <property type="match status" value="1"/>
</dbReference>
<keyword evidence="3" id="KW-0479">Metal-binding</keyword>
<dbReference type="GO" id="GO:0046872">
    <property type="term" value="F:metal ion binding"/>
    <property type="evidence" value="ECO:0007669"/>
    <property type="project" value="UniProtKB-KW"/>
</dbReference>
<keyword evidence="4" id="KW-0223">Dioxygenase</keyword>
<dbReference type="GO" id="GO:0051213">
    <property type="term" value="F:dioxygenase activity"/>
    <property type="evidence" value="ECO:0007669"/>
    <property type="project" value="UniProtKB-KW"/>
</dbReference>
<dbReference type="Gene3D" id="3.60.130.10">
    <property type="entry name" value="Clavaminate synthase-like"/>
    <property type="match status" value="1"/>
</dbReference>
<dbReference type="AlphaFoldDB" id="A0A8H3F899"/>
<evidence type="ECO:0000256" key="3">
    <source>
        <dbReference type="ARBA" id="ARBA00022723"/>
    </source>
</evidence>
<evidence type="ECO:0000259" key="7">
    <source>
        <dbReference type="Pfam" id="PF02668"/>
    </source>
</evidence>
<organism evidence="8 9">
    <name type="scientific">Imshaugia aleurites</name>
    <dbReference type="NCBI Taxonomy" id="172621"/>
    <lineage>
        <taxon>Eukaryota</taxon>
        <taxon>Fungi</taxon>
        <taxon>Dikarya</taxon>
        <taxon>Ascomycota</taxon>
        <taxon>Pezizomycotina</taxon>
        <taxon>Lecanoromycetes</taxon>
        <taxon>OSLEUM clade</taxon>
        <taxon>Lecanoromycetidae</taxon>
        <taxon>Lecanorales</taxon>
        <taxon>Lecanorineae</taxon>
        <taxon>Parmeliaceae</taxon>
        <taxon>Imshaugia</taxon>
    </lineage>
</organism>
<name>A0A8H3F899_9LECA</name>
<dbReference type="InterPro" id="IPR042098">
    <property type="entry name" value="TauD-like_sf"/>
</dbReference>
<dbReference type="SUPFAM" id="SSF51197">
    <property type="entry name" value="Clavaminate synthase-like"/>
    <property type="match status" value="1"/>
</dbReference>
<dbReference type="OrthoDB" id="93019at2759"/>
<evidence type="ECO:0000256" key="2">
    <source>
        <dbReference type="ARBA" id="ARBA00005896"/>
    </source>
</evidence>
<proteinExistence type="inferred from homology"/>
<evidence type="ECO:0000313" key="8">
    <source>
        <dbReference type="EMBL" id="CAF9921236.1"/>
    </source>
</evidence>
<feature type="domain" description="TauD/TfdA-like" evidence="7">
    <location>
        <begin position="51"/>
        <end position="380"/>
    </location>
</feature>
<keyword evidence="6" id="KW-0408">Iron</keyword>
<gene>
    <name evidence="8" type="ORF">IMSHALPRED_005117</name>
</gene>
<dbReference type="Proteomes" id="UP000664534">
    <property type="component" value="Unassembled WGS sequence"/>
</dbReference>
<evidence type="ECO:0000256" key="5">
    <source>
        <dbReference type="ARBA" id="ARBA00023002"/>
    </source>
</evidence>
<dbReference type="InterPro" id="IPR003819">
    <property type="entry name" value="TauD/TfdA-like"/>
</dbReference>
<dbReference type="EMBL" id="CAJPDT010000027">
    <property type="protein sequence ID" value="CAF9921236.1"/>
    <property type="molecule type" value="Genomic_DNA"/>
</dbReference>